<protein>
    <submittedName>
        <fullName evidence="1">Uncharacterized protein</fullName>
    </submittedName>
</protein>
<accession>A0AAD1KCD8</accession>
<name>A0AAD1KCD8_9GAMM</name>
<dbReference type="Proteomes" id="UP000825078">
    <property type="component" value="Chromosome"/>
</dbReference>
<organism evidence="1 2">
    <name type="scientific">Shewanella algae</name>
    <dbReference type="NCBI Taxonomy" id="38313"/>
    <lineage>
        <taxon>Bacteria</taxon>
        <taxon>Pseudomonadati</taxon>
        <taxon>Pseudomonadota</taxon>
        <taxon>Gammaproteobacteria</taxon>
        <taxon>Alteromonadales</taxon>
        <taxon>Shewanellaceae</taxon>
        <taxon>Shewanella</taxon>
    </lineage>
</organism>
<reference evidence="1" key="1">
    <citation type="submission" date="2021-05" db="EMBL/GenBank/DDBJ databases">
        <title>Molecular characterization for Shewanella algae harboring chromosomal blaOXA-55-like strains isolated from clinical and environment sample.</title>
        <authorList>
            <person name="Ohama Y."/>
            <person name="Aoki K."/>
            <person name="Harada S."/>
            <person name="Moriya K."/>
            <person name="Ishii Y."/>
            <person name="Tateda K."/>
        </authorList>
    </citation>
    <scope>NUCLEOTIDE SEQUENCE</scope>
    <source>
        <strain evidence="1">TUM17379</strain>
    </source>
</reference>
<gene>
    <name evidence="1" type="ORF">TUM17379_37940</name>
</gene>
<dbReference type="EMBL" id="AP024613">
    <property type="protein sequence ID" value="BCV46776.1"/>
    <property type="molecule type" value="Genomic_DNA"/>
</dbReference>
<dbReference type="AlphaFoldDB" id="A0AAD1KCD8"/>
<evidence type="ECO:0000313" key="1">
    <source>
        <dbReference type="EMBL" id="BCV46776.1"/>
    </source>
</evidence>
<sequence>MASILRLFSTEHPGKLNADMPGTAYCILQLIWRLYVRNTDNAGAVSGPWQPNERLAKQHHHKAVARAGTNTSQAQSDIVNFGPLADTGHRNFHCKSAANHT</sequence>
<proteinExistence type="predicted"/>
<evidence type="ECO:0000313" key="2">
    <source>
        <dbReference type="Proteomes" id="UP000825078"/>
    </source>
</evidence>